<proteinExistence type="predicted"/>
<feature type="non-terminal residue" evidence="2">
    <location>
        <position position="67"/>
    </location>
</feature>
<keyword evidence="1" id="KW-1133">Transmembrane helix</keyword>
<dbReference type="AlphaFoldDB" id="A0A382MCZ7"/>
<feature type="transmembrane region" description="Helical" evidence="1">
    <location>
        <begin position="12"/>
        <end position="34"/>
    </location>
</feature>
<feature type="transmembrane region" description="Helical" evidence="1">
    <location>
        <begin position="46"/>
        <end position="66"/>
    </location>
</feature>
<keyword evidence="1" id="KW-0472">Membrane</keyword>
<gene>
    <name evidence="2" type="ORF">METZ01_LOCUS299262</name>
</gene>
<evidence type="ECO:0000256" key="1">
    <source>
        <dbReference type="SAM" id="Phobius"/>
    </source>
</evidence>
<protein>
    <submittedName>
        <fullName evidence="2">Uncharacterized protein</fullName>
    </submittedName>
</protein>
<reference evidence="2" key="1">
    <citation type="submission" date="2018-05" db="EMBL/GenBank/DDBJ databases">
        <authorList>
            <person name="Lanie J.A."/>
            <person name="Ng W.-L."/>
            <person name="Kazmierczak K.M."/>
            <person name="Andrzejewski T.M."/>
            <person name="Davidsen T.M."/>
            <person name="Wayne K.J."/>
            <person name="Tettelin H."/>
            <person name="Glass J.I."/>
            <person name="Rusch D."/>
            <person name="Podicherti R."/>
            <person name="Tsui H.-C.T."/>
            <person name="Winkler M.E."/>
        </authorList>
    </citation>
    <scope>NUCLEOTIDE SEQUENCE</scope>
</reference>
<evidence type="ECO:0000313" key="2">
    <source>
        <dbReference type="EMBL" id="SVC46408.1"/>
    </source>
</evidence>
<organism evidence="2">
    <name type="scientific">marine metagenome</name>
    <dbReference type="NCBI Taxonomy" id="408172"/>
    <lineage>
        <taxon>unclassified sequences</taxon>
        <taxon>metagenomes</taxon>
        <taxon>ecological metagenomes</taxon>
    </lineage>
</organism>
<keyword evidence="1" id="KW-0812">Transmembrane</keyword>
<name>A0A382MCZ7_9ZZZZ</name>
<sequence length="67" mass="6919">MSVDLSLDLSAVLFSAGFFLVNGLFAATTLAFGLAALLDSVPATRLVLAVFLAAVFLAAIFFAAAFF</sequence>
<accession>A0A382MCZ7</accession>
<dbReference type="EMBL" id="UINC01092646">
    <property type="protein sequence ID" value="SVC46408.1"/>
    <property type="molecule type" value="Genomic_DNA"/>
</dbReference>